<feature type="transmembrane region" description="Helical" evidence="1">
    <location>
        <begin position="105"/>
        <end position="123"/>
    </location>
</feature>
<dbReference type="EMBL" id="FO203512">
    <property type="protein sequence ID" value="CCK76972.1"/>
    <property type="molecule type" value="Genomic_DNA"/>
</dbReference>
<gene>
    <name evidence="2" type="ORF">OLEAN_C27960</name>
</gene>
<dbReference type="STRING" id="698738.OLEAN_C27960"/>
<evidence type="ECO:0000313" key="3">
    <source>
        <dbReference type="Proteomes" id="UP000032749"/>
    </source>
</evidence>
<feature type="transmembrane region" description="Helical" evidence="1">
    <location>
        <begin position="12"/>
        <end position="35"/>
    </location>
</feature>
<accession>R4YPK6</accession>
<sequence length="134" mass="14791">MSLYEESAGRWMEVLVGLVIAFISLVFLGLVFLVISEASLSQEAVIGSFILALCSFWFGQLSYRLVLNKKNKNGGLFSNWGLKFWCVFFSISSTVLIIFGLTYGSISTALGGLGMIVACTYGWKVSNNRKSDFE</sequence>
<protein>
    <recommendedName>
        <fullName evidence="4">Transmembrane protein</fullName>
    </recommendedName>
</protein>
<feature type="transmembrane region" description="Helical" evidence="1">
    <location>
        <begin position="80"/>
        <end position="99"/>
    </location>
</feature>
<reference evidence="2 3" key="1">
    <citation type="journal article" date="2013" name="Nat. Commun.">
        <title>Genome sequence and functional genomic analysis of the oil-degrading bacterium Oleispira antarctica.</title>
        <authorList>
            <person name="Kube M."/>
            <person name="Chernikova T.N."/>
            <person name="Al-Ramahi Y."/>
            <person name="Beloqui A."/>
            <person name="Lopez-Cortez N."/>
            <person name="Guazzaroni M.E."/>
            <person name="Heipieper H.J."/>
            <person name="Klages S."/>
            <person name="Kotsyurbenko O.R."/>
            <person name="Langer I."/>
            <person name="Nechitaylo T.Y."/>
            <person name="Lunsdorf H."/>
            <person name="Fernandez M."/>
            <person name="Juarez S."/>
            <person name="Ciordia S."/>
            <person name="Singer A."/>
            <person name="Kagan O."/>
            <person name="Egorova O."/>
            <person name="Petit P.A."/>
            <person name="Stogios P."/>
            <person name="Kim Y."/>
            <person name="Tchigvintsev A."/>
            <person name="Flick R."/>
            <person name="Denaro R."/>
            <person name="Genovese M."/>
            <person name="Albar J.P."/>
            <person name="Reva O.N."/>
            <person name="Martinez-Gomariz M."/>
            <person name="Tran H."/>
            <person name="Ferrer M."/>
            <person name="Savchenko A."/>
            <person name="Yakunin A.F."/>
            <person name="Yakimov M.M."/>
            <person name="Golyshina O.V."/>
            <person name="Reinhardt R."/>
            <person name="Golyshin P.N."/>
        </authorList>
    </citation>
    <scope>NUCLEOTIDE SEQUENCE [LARGE SCALE GENOMIC DNA]</scope>
</reference>
<evidence type="ECO:0000256" key="1">
    <source>
        <dbReference type="SAM" id="Phobius"/>
    </source>
</evidence>
<dbReference type="HOGENOM" id="CLU_1894096_0_0_6"/>
<dbReference type="KEGG" id="oai:OLEAN_C27960"/>
<keyword evidence="1" id="KW-1133">Transmembrane helix</keyword>
<evidence type="ECO:0008006" key="4">
    <source>
        <dbReference type="Google" id="ProtNLM"/>
    </source>
</evidence>
<keyword evidence="3" id="KW-1185">Reference proteome</keyword>
<name>R4YPK6_OLEAN</name>
<keyword evidence="1" id="KW-0472">Membrane</keyword>
<feature type="transmembrane region" description="Helical" evidence="1">
    <location>
        <begin position="41"/>
        <end position="59"/>
    </location>
</feature>
<dbReference type="Proteomes" id="UP000032749">
    <property type="component" value="Chromosome"/>
</dbReference>
<dbReference type="OrthoDB" id="7064724at2"/>
<dbReference type="AlphaFoldDB" id="R4YPK6"/>
<organism evidence="2 3">
    <name type="scientific">Oleispira antarctica RB-8</name>
    <dbReference type="NCBI Taxonomy" id="698738"/>
    <lineage>
        <taxon>Bacteria</taxon>
        <taxon>Pseudomonadati</taxon>
        <taxon>Pseudomonadota</taxon>
        <taxon>Gammaproteobacteria</taxon>
        <taxon>Oceanospirillales</taxon>
        <taxon>Oceanospirillaceae</taxon>
        <taxon>Oleispira</taxon>
    </lineage>
</organism>
<keyword evidence="1" id="KW-0812">Transmembrane</keyword>
<evidence type="ECO:0000313" key="2">
    <source>
        <dbReference type="EMBL" id="CCK76972.1"/>
    </source>
</evidence>
<proteinExistence type="predicted"/>